<name>A0A8D6U850_STRTR</name>
<evidence type="ECO:0000313" key="2">
    <source>
        <dbReference type="Proteomes" id="UP000509833"/>
    </source>
</evidence>
<proteinExistence type="predicted"/>
<dbReference type="Proteomes" id="UP000509833">
    <property type="component" value="Chromosome"/>
</dbReference>
<dbReference type="PROSITE" id="PS51257">
    <property type="entry name" value="PROKAR_LIPOPROTEIN"/>
    <property type="match status" value="1"/>
</dbReference>
<dbReference type="InterPro" id="IPR029069">
    <property type="entry name" value="HotDog_dom_sf"/>
</dbReference>
<organism evidence="1 2">
    <name type="scientific">Streptococcus thermophilus</name>
    <dbReference type="NCBI Taxonomy" id="1308"/>
    <lineage>
        <taxon>Bacteria</taxon>
        <taxon>Bacillati</taxon>
        <taxon>Bacillota</taxon>
        <taxon>Bacilli</taxon>
        <taxon>Lactobacillales</taxon>
        <taxon>Streptococcaceae</taxon>
        <taxon>Streptococcus</taxon>
    </lineage>
</organism>
<protein>
    <submittedName>
        <fullName evidence="1">Uncharacterized protein</fullName>
    </submittedName>
</protein>
<reference evidence="1 2" key="1">
    <citation type="submission" date="2020-06" db="EMBL/GenBank/DDBJ databases">
        <authorList>
            <person name="Chuat V."/>
        </authorList>
    </citation>
    <scope>NUCLEOTIDE SEQUENCE [LARGE SCALE GENOMIC DNA]</scope>
    <source>
        <strain evidence="1">STH_CIRM_336</strain>
    </source>
</reference>
<sequence length="64" mass="7293">MDGKGQNFFLRNLGWLYEKIEEEGIISPVISISCEYKAKTTFADQVSIEISVKSVKLSKLSFLY</sequence>
<accession>A0A8D6U850</accession>
<dbReference type="EMBL" id="LR822017">
    <property type="protein sequence ID" value="CAD0139322.1"/>
    <property type="molecule type" value="Genomic_DNA"/>
</dbReference>
<dbReference type="Gene3D" id="3.10.129.10">
    <property type="entry name" value="Hotdog Thioesterase"/>
    <property type="match status" value="1"/>
</dbReference>
<gene>
    <name evidence="1" type="ORF">STHERMO_1907</name>
</gene>
<dbReference type="AlphaFoldDB" id="A0A8D6U850"/>
<evidence type="ECO:0000313" key="1">
    <source>
        <dbReference type="EMBL" id="CAD0139322.1"/>
    </source>
</evidence>
<dbReference type="SUPFAM" id="SSF54637">
    <property type="entry name" value="Thioesterase/thiol ester dehydrase-isomerase"/>
    <property type="match status" value="1"/>
</dbReference>